<evidence type="ECO:0000259" key="7">
    <source>
        <dbReference type="Pfam" id="PF00394"/>
    </source>
</evidence>
<evidence type="ECO:0000256" key="1">
    <source>
        <dbReference type="ARBA" id="ARBA00010609"/>
    </source>
</evidence>
<dbReference type="InterPro" id="IPR001117">
    <property type="entry name" value="Cu-oxidase_2nd"/>
</dbReference>
<dbReference type="PROSITE" id="PS00079">
    <property type="entry name" value="MULTICOPPER_OXIDASE1"/>
    <property type="match status" value="1"/>
</dbReference>
<accession>A0A074X0I4</accession>
<feature type="domain" description="Plastocyanin-like" evidence="8">
    <location>
        <begin position="363"/>
        <end position="488"/>
    </location>
</feature>
<feature type="domain" description="Plastocyanin-like" evidence="7">
    <location>
        <begin position="153"/>
        <end position="298"/>
    </location>
</feature>
<name>A0A074X0I4_9PEZI</name>
<gene>
    <name evidence="10" type="ORF">M436DRAFT_59119</name>
</gene>
<evidence type="ECO:0000256" key="4">
    <source>
        <dbReference type="ARBA" id="ARBA00023002"/>
    </source>
</evidence>
<dbReference type="InterPro" id="IPR002355">
    <property type="entry name" value="Cu_oxidase_Cu_BS"/>
</dbReference>
<dbReference type="HOGENOM" id="CLU_006504_7_3_1"/>
<dbReference type="OrthoDB" id="2121828at2759"/>
<dbReference type="SUPFAM" id="SSF49503">
    <property type="entry name" value="Cupredoxins"/>
    <property type="match status" value="3"/>
</dbReference>
<dbReference type="EMBL" id="KL584739">
    <property type="protein sequence ID" value="KEQ68116.1"/>
    <property type="molecule type" value="Genomic_DNA"/>
</dbReference>
<feature type="domain" description="Plastocyanin-like" evidence="9">
    <location>
        <begin position="26"/>
        <end position="142"/>
    </location>
</feature>
<feature type="chain" id="PRO_5001701855" evidence="6">
    <location>
        <begin position="18"/>
        <end position="534"/>
    </location>
</feature>
<keyword evidence="3 6" id="KW-0732">Signal</keyword>
<dbReference type="CDD" id="cd13877">
    <property type="entry name" value="CuRO_2_Fet3p_like"/>
    <property type="match status" value="1"/>
</dbReference>
<dbReference type="InterPro" id="IPR033138">
    <property type="entry name" value="Cu_oxidase_CS"/>
</dbReference>
<dbReference type="GeneID" id="25412760"/>
<sequence>MLLRISILLLYITLASARKVLYGWNIGWMNANPDGRRERPVMAVNGQWPPPIIRATVGDDLLVTVHNNPPNETTSLHFHGLHQEGSNQMDGPPHVVACPVPIGTSYTYRFRVKEAGTFWWHWHSNGQYMDGLRGALVISDPRSPYQDKCDSELVMSLSDWYHDLQAQLAACYLSPDCNPSGAEPVSYSALVNDNSDTSLRVRPGETYFVHVINMAAFAQMYINFEDHNVTIIEVDGVYTQPRTVSSLYVATGRRYGVLLTAKPDPNKNYAIPVAMDVDAFDNVPNYLRPNTTATLMYDTSKPVPREITVPFFDVIDDITLEPWDRQVALQQPKTRIELNLELFPAFGQNRAGFNGVSYLSPLVPTLYTVVSAPIPLLSDTRIYGDYTNAFVIDYGDVVEITIHNTDDGQHPLHIHGHQVQLISRVLGLFNNGLSHAGQTPIRRDTWTLAGQGTTVIRFVADNPGVWHFHCHMEWHLAAGLAITLVEAPKLIQAKQKEIDANMESICQSQGIVTTGNAAGNAKDWLNLVGQRSNP</sequence>
<evidence type="ECO:0000256" key="6">
    <source>
        <dbReference type="SAM" id="SignalP"/>
    </source>
</evidence>
<evidence type="ECO:0000256" key="5">
    <source>
        <dbReference type="ARBA" id="ARBA00023008"/>
    </source>
</evidence>
<evidence type="ECO:0000259" key="9">
    <source>
        <dbReference type="Pfam" id="PF07732"/>
    </source>
</evidence>
<dbReference type="RefSeq" id="XP_013422285.1">
    <property type="nucleotide sequence ID" value="XM_013566831.1"/>
</dbReference>
<evidence type="ECO:0000313" key="10">
    <source>
        <dbReference type="EMBL" id="KEQ68116.1"/>
    </source>
</evidence>
<protein>
    <submittedName>
        <fullName evidence="10">Iron transport multicopper oxidase FET3</fullName>
    </submittedName>
</protein>
<evidence type="ECO:0000256" key="2">
    <source>
        <dbReference type="ARBA" id="ARBA00022723"/>
    </source>
</evidence>
<dbReference type="InterPro" id="IPR011707">
    <property type="entry name" value="Cu-oxidase-like_N"/>
</dbReference>
<dbReference type="PANTHER" id="PTHR11709:SF361">
    <property type="entry name" value="IRON TRANSPORT MULTICOPPER OXIDASE FET3"/>
    <property type="match status" value="1"/>
</dbReference>
<dbReference type="InterPro" id="IPR044130">
    <property type="entry name" value="CuRO_2_Fet3-like"/>
</dbReference>
<dbReference type="GO" id="GO:0005507">
    <property type="term" value="F:copper ion binding"/>
    <property type="evidence" value="ECO:0007669"/>
    <property type="project" value="InterPro"/>
</dbReference>
<keyword evidence="2" id="KW-0479">Metal-binding</keyword>
<dbReference type="InterPro" id="IPR045087">
    <property type="entry name" value="Cu-oxidase_fam"/>
</dbReference>
<comment type="similarity">
    <text evidence="1">Belongs to the multicopper oxidase family.</text>
</comment>
<dbReference type="PANTHER" id="PTHR11709">
    <property type="entry name" value="MULTI-COPPER OXIDASE"/>
    <property type="match status" value="1"/>
</dbReference>
<evidence type="ECO:0000313" key="11">
    <source>
        <dbReference type="Proteomes" id="UP000027730"/>
    </source>
</evidence>
<proteinExistence type="inferred from homology"/>
<feature type="signal peptide" evidence="6">
    <location>
        <begin position="1"/>
        <end position="17"/>
    </location>
</feature>
<dbReference type="GO" id="GO:0010106">
    <property type="term" value="P:cellular response to iron ion starvation"/>
    <property type="evidence" value="ECO:0007669"/>
    <property type="project" value="TreeGrafter"/>
</dbReference>
<keyword evidence="5" id="KW-0186">Copper</keyword>
<evidence type="ECO:0000259" key="8">
    <source>
        <dbReference type="Pfam" id="PF07731"/>
    </source>
</evidence>
<dbReference type="GO" id="GO:0004322">
    <property type="term" value="F:ferroxidase activity"/>
    <property type="evidence" value="ECO:0007669"/>
    <property type="project" value="TreeGrafter"/>
</dbReference>
<dbReference type="Pfam" id="PF07732">
    <property type="entry name" value="Cu-oxidase_3"/>
    <property type="match status" value="1"/>
</dbReference>
<dbReference type="PROSITE" id="PS00080">
    <property type="entry name" value="MULTICOPPER_OXIDASE2"/>
    <property type="match status" value="1"/>
</dbReference>
<dbReference type="InterPro" id="IPR011706">
    <property type="entry name" value="Cu-oxidase_C"/>
</dbReference>
<reference evidence="10 11" key="1">
    <citation type="journal article" date="2014" name="BMC Genomics">
        <title>Genome sequencing of four Aureobasidium pullulans varieties: biotechnological potential, stress tolerance, and description of new species.</title>
        <authorList>
            <person name="Gostin Ar C."/>
            <person name="Ohm R.A."/>
            <person name="Kogej T."/>
            <person name="Sonjak S."/>
            <person name="Turk M."/>
            <person name="Zajc J."/>
            <person name="Zalar P."/>
            <person name="Grube M."/>
            <person name="Sun H."/>
            <person name="Han J."/>
            <person name="Sharma A."/>
            <person name="Chiniquy J."/>
            <person name="Ngan C.Y."/>
            <person name="Lipzen A."/>
            <person name="Barry K."/>
            <person name="Grigoriev I.V."/>
            <person name="Gunde-Cimerman N."/>
        </authorList>
    </citation>
    <scope>NUCLEOTIDE SEQUENCE [LARGE SCALE GENOMIC DNA]</scope>
    <source>
        <strain evidence="10 11">CBS 147.97</strain>
    </source>
</reference>
<keyword evidence="11" id="KW-1185">Reference proteome</keyword>
<dbReference type="Pfam" id="PF00394">
    <property type="entry name" value="Cu-oxidase"/>
    <property type="match status" value="1"/>
</dbReference>
<dbReference type="STRING" id="1043004.A0A074X0I4"/>
<dbReference type="Proteomes" id="UP000027730">
    <property type="component" value="Unassembled WGS sequence"/>
</dbReference>
<dbReference type="GO" id="GO:0033215">
    <property type="term" value="P:reductive iron assimilation"/>
    <property type="evidence" value="ECO:0007669"/>
    <property type="project" value="TreeGrafter"/>
</dbReference>
<evidence type="ECO:0000256" key="3">
    <source>
        <dbReference type="ARBA" id="ARBA00022729"/>
    </source>
</evidence>
<dbReference type="Gene3D" id="2.60.40.420">
    <property type="entry name" value="Cupredoxins - blue copper proteins"/>
    <property type="match status" value="3"/>
</dbReference>
<keyword evidence="4" id="KW-0560">Oxidoreductase</keyword>
<dbReference type="AlphaFoldDB" id="A0A074X0I4"/>
<dbReference type="InterPro" id="IPR008972">
    <property type="entry name" value="Cupredoxin"/>
</dbReference>
<organism evidence="10 11">
    <name type="scientific">Aureobasidium namibiae CBS 147.97</name>
    <dbReference type="NCBI Taxonomy" id="1043004"/>
    <lineage>
        <taxon>Eukaryota</taxon>
        <taxon>Fungi</taxon>
        <taxon>Dikarya</taxon>
        <taxon>Ascomycota</taxon>
        <taxon>Pezizomycotina</taxon>
        <taxon>Dothideomycetes</taxon>
        <taxon>Dothideomycetidae</taxon>
        <taxon>Dothideales</taxon>
        <taxon>Saccotheciaceae</taxon>
        <taxon>Aureobasidium</taxon>
    </lineage>
</organism>
<dbReference type="GO" id="GO:0033573">
    <property type="term" value="C:high-affinity iron permease complex"/>
    <property type="evidence" value="ECO:0007669"/>
    <property type="project" value="TreeGrafter"/>
</dbReference>
<dbReference type="Pfam" id="PF07731">
    <property type="entry name" value="Cu-oxidase_2"/>
    <property type="match status" value="1"/>
</dbReference>